<dbReference type="Pfam" id="PF01381">
    <property type="entry name" value="HTH_3"/>
    <property type="match status" value="1"/>
</dbReference>
<dbReference type="InterPro" id="IPR001387">
    <property type="entry name" value="Cro/C1-type_HTH"/>
</dbReference>
<gene>
    <name evidence="4" type="ORF">QHF89_21810</name>
</gene>
<feature type="coiled-coil region" evidence="2">
    <location>
        <begin position="66"/>
        <end position="93"/>
    </location>
</feature>
<dbReference type="PROSITE" id="PS50943">
    <property type="entry name" value="HTH_CROC1"/>
    <property type="match status" value="1"/>
</dbReference>
<keyword evidence="1" id="KW-0238">DNA-binding</keyword>
<dbReference type="CDD" id="cd00093">
    <property type="entry name" value="HTH_XRE"/>
    <property type="match status" value="1"/>
</dbReference>
<dbReference type="EMBL" id="JARZHI010000019">
    <property type="protein sequence ID" value="MDI1432149.1"/>
    <property type="molecule type" value="Genomic_DNA"/>
</dbReference>
<accession>A0ABT6NUX7</accession>
<feature type="domain" description="HTH cro/C1-type" evidence="3">
    <location>
        <begin position="7"/>
        <end position="62"/>
    </location>
</feature>
<dbReference type="SUPFAM" id="SSF47413">
    <property type="entry name" value="lambda repressor-like DNA-binding domains"/>
    <property type="match status" value="1"/>
</dbReference>
<proteinExistence type="predicted"/>
<dbReference type="RefSeq" id="WP_136967961.1">
    <property type="nucleotide sequence ID" value="NZ_JARZHI010000019.1"/>
</dbReference>
<keyword evidence="5" id="KW-1185">Reference proteome</keyword>
<comment type="caution">
    <text evidence="4">The sequence shown here is derived from an EMBL/GenBank/DDBJ whole genome shotgun (WGS) entry which is preliminary data.</text>
</comment>
<keyword evidence="2" id="KW-0175">Coiled coil</keyword>
<dbReference type="InterPro" id="IPR010982">
    <property type="entry name" value="Lambda_DNA-bd_dom_sf"/>
</dbReference>
<dbReference type="Gene3D" id="1.10.260.40">
    <property type="entry name" value="lambda repressor-like DNA-binding domains"/>
    <property type="match status" value="1"/>
</dbReference>
<reference evidence="4 5" key="1">
    <citation type="submission" date="2023-04" db="EMBL/GenBank/DDBJ databases">
        <title>The genome sequence of Polyangium sorediatum DSM14670.</title>
        <authorList>
            <person name="Zhang X."/>
        </authorList>
    </citation>
    <scope>NUCLEOTIDE SEQUENCE [LARGE SCALE GENOMIC DNA]</scope>
    <source>
        <strain evidence="4 5">DSM 14670</strain>
    </source>
</reference>
<evidence type="ECO:0000259" key="3">
    <source>
        <dbReference type="PROSITE" id="PS50943"/>
    </source>
</evidence>
<dbReference type="Proteomes" id="UP001160301">
    <property type="component" value="Unassembled WGS sequence"/>
</dbReference>
<name>A0ABT6NUX7_9BACT</name>
<evidence type="ECO:0000256" key="2">
    <source>
        <dbReference type="SAM" id="Coils"/>
    </source>
</evidence>
<dbReference type="InterPro" id="IPR050807">
    <property type="entry name" value="TransReg_Diox_bact_type"/>
</dbReference>
<dbReference type="PANTHER" id="PTHR46797:SF1">
    <property type="entry name" value="METHYLPHOSPHONATE SYNTHASE"/>
    <property type="match status" value="1"/>
</dbReference>
<dbReference type="SMART" id="SM00530">
    <property type="entry name" value="HTH_XRE"/>
    <property type="match status" value="1"/>
</dbReference>
<protein>
    <submittedName>
        <fullName evidence="4">Helix-turn-helix transcriptional regulator</fullName>
    </submittedName>
</protein>
<dbReference type="PANTHER" id="PTHR46797">
    <property type="entry name" value="HTH-TYPE TRANSCRIPTIONAL REGULATOR"/>
    <property type="match status" value="1"/>
</dbReference>
<organism evidence="4 5">
    <name type="scientific">Polyangium sorediatum</name>
    <dbReference type="NCBI Taxonomy" id="889274"/>
    <lineage>
        <taxon>Bacteria</taxon>
        <taxon>Pseudomonadati</taxon>
        <taxon>Myxococcota</taxon>
        <taxon>Polyangia</taxon>
        <taxon>Polyangiales</taxon>
        <taxon>Polyangiaceae</taxon>
        <taxon>Polyangium</taxon>
    </lineage>
</organism>
<evidence type="ECO:0000256" key="1">
    <source>
        <dbReference type="ARBA" id="ARBA00023125"/>
    </source>
</evidence>
<evidence type="ECO:0000313" key="5">
    <source>
        <dbReference type="Proteomes" id="UP001160301"/>
    </source>
</evidence>
<evidence type="ECO:0000313" key="4">
    <source>
        <dbReference type="EMBL" id="MDI1432149.1"/>
    </source>
</evidence>
<sequence>MKVGGRIRALRKERGMSLQDLAEASATSKGHLSSIEHGLAAITIQTVGRIAHALGVPSLCVVTFPEDGELDRIADLARKLEQKERRTLRKELEVRMRQKRTT</sequence>